<dbReference type="RefSeq" id="XP_013335618.1">
    <property type="nucleotide sequence ID" value="XM_013480164.1"/>
</dbReference>
<dbReference type="OMA" id="FNILSEW"/>
<dbReference type="GeneID" id="25339474"/>
<feature type="chain" id="PRO_5004675379" evidence="1">
    <location>
        <begin position="18"/>
        <end position="194"/>
    </location>
</feature>
<dbReference type="AlphaFoldDB" id="U6MBC9"/>
<evidence type="ECO:0000313" key="2">
    <source>
        <dbReference type="EMBL" id="CDJ58970.1"/>
    </source>
</evidence>
<sequence>MRLTAGILMALVALMQCSNTFLPANAEGEKLLDVAAKKAVEESVAVPVGELWRDIYSLLVRQKGAEAARRLRYLLSGITGRNDPLDLAKFIMDKIKREVFNNRVNKRTWEWLTMELYEVLKEWWQLTPENPRDSADIGTWQALINLQKNTMGPALRGSNKIGAINDLLLDPELELIRKWVSEWKGAPMPRNKDD</sequence>
<dbReference type="VEuPathDB" id="ToxoDB:EMWEY_00054880"/>
<dbReference type="Proteomes" id="UP000030763">
    <property type="component" value="Unassembled WGS sequence"/>
</dbReference>
<keyword evidence="1" id="KW-0732">Signal</keyword>
<organism evidence="2 3">
    <name type="scientific">Eimeria maxima</name>
    <name type="common">Coccidian parasite</name>
    <dbReference type="NCBI Taxonomy" id="5804"/>
    <lineage>
        <taxon>Eukaryota</taxon>
        <taxon>Sar</taxon>
        <taxon>Alveolata</taxon>
        <taxon>Apicomplexa</taxon>
        <taxon>Conoidasida</taxon>
        <taxon>Coccidia</taxon>
        <taxon>Eucoccidiorida</taxon>
        <taxon>Eimeriorina</taxon>
        <taxon>Eimeriidae</taxon>
        <taxon>Eimeria</taxon>
    </lineage>
</organism>
<name>U6MBC9_EIMMA</name>
<feature type="signal peptide" evidence="1">
    <location>
        <begin position="1"/>
        <end position="17"/>
    </location>
</feature>
<protein>
    <submittedName>
        <fullName evidence="2">Dense-granule antigen DG32, putative</fullName>
    </submittedName>
</protein>
<dbReference type="OrthoDB" id="5404651at2759"/>
<dbReference type="EMBL" id="HG719994">
    <property type="protein sequence ID" value="CDJ58970.1"/>
    <property type="molecule type" value="Genomic_DNA"/>
</dbReference>
<gene>
    <name evidence="2" type="ORF">EMWEY_00054880</name>
</gene>
<evidence type="ECO:0000256" key="1">
    <source>
        <dbReference type="SAM" id="SignalP"/>
    </source>
</evidence>
<evidence type="ECO:0000313" key="3">
    <source>
        <dbReference type="Proteomes" id="UP000030763"/>
    </source>
</evidence>
<accession>U6MBC9</accession>
<proteinExistence type="predicted"/>
<keyword evidence="3" id="KW-1185">Reference proteome</keyword>
<reference evidence="2" key="2">
    <citation type="submission" date="2013-10" db="EMBL/GenBank/DDBJ databases">
        <authorList>
            <person name="Aslett M."/>
        </authorList>
    </citation>
    <scope>NUCLEOTIDE SEQUENCE [LARGE SCALE GENOMIC DNA]</scope>
    <source>
        <strain evidence="2">Weybridge</strain>
    </source>
</reference>
<reference evidence="2" key="1">
    <citation type="submission" date="2013-10" db="EMBL/GenBank/DDBJ databases">
        <title>Genomic analysis of the causative agents of coccidiosis in chickens.</title>
        <authorList>
            <person name="Reid A.J."/>
            <person name="Blake D."/>
            <person name="Billington K."/>
            <person name="Browne H."/>
            <person name="Dunn M."/>
            <person name="Hung S."/>
            <person name="Kawahara F."/>
            <person name="Miranda-Saavedra D."/>
            <person name="Mourier T."/>
            <person name="Nagra H."/>
            <person name="Otto T.D."/>
            <person name="Rawlings N."/>
            <person name="Sanchez A."/>
            <person name="Sanders M."/>
            <person name="Subramaniam C."/>
            <person name="Tay Y."/>
            <person name="Dear P."/>
            <person name="Doerig C."/>
            <person name="Gruber A."/>
            <person name="Parkinson J."/>
            <person name="Shirley M."/>
            <person name="Wan K.L."/>
            <person name="Berriman M."/>
            <person name="Tomley F."/>
            <person name="Pain A."/>
        </authorList>
    </citation>
    <scope>NUCLEOTIDE SEQUENCE [LARGE SCALE GENOMIC DNA]</scope>
    <source>
        <strain evidence="2">Weybridge</strain>
    </source>
</reference>